<keyword evidence="1" id="KW-0812">Transmembrane</keyword>
<proteinExistence type="predicted"/>
<keyword evidence="4" id="KW-1185">Reference proteome</keyword>
<reference evidence="3 4" key="1">
    <citation type="journal article" date="2023" name="G3 (Bethesda)">
        <title>A haplotype-resolved chromosome-scale genome for Quercus rubra L. provides insights into the genetics of adaptive traits for red oak species.</title>
        <authorList>
            <person name="Kapoor B."/>
            <person name="Jenkins J."/>
            <person name="Schmutz J."/>
            <person name="Zhebentyayeva T."/>
            <person name="Kuelheim C."/>
            <person name="Coggeshall M."/>
            <person name="Heim C."/>
            <person name="Lasky J.R."/>
            <person name="Leites L."/>
            <person name="Islam-Faridi N."/>
            <person name="Romero-Severson J."/>
            <person name="DeLeo V.L."/>
            <person name="Lucas S.M."/>
            <person name="Lazic D."/>
            <person name="Gailing O."/>
            <person name="Carlson J."/>
            <person name="Staton M."/>
        </authorList>
    </citation>
    <scope>NUCLEOTIDE SEQUENCE [LARGE SCALE GENOMIC DNA]</scope>
    <source>
        <strain evidence="3">Pseudo-F2</strain>
    </source>
</reference>
<dbReference type="AlphaFoldDB" id="A0AAN7DUD2"/>
<feature type="domain" description="PORR" evidence="2">
    <location>
        <begin position="219"/>
        <end position="548"/>
    </location>
</feature>
<evidence type="ECO:0000259" key="2">
    <source>
        <dbReference type="Pfam" id="PF11955"/>
    </source>
</evidence>
<evidence type="ECO:0000256" key="1">
    <source>
        <dbReference type="SAM" id="Phobius"/>
    </source>
</evidence>
<dbReference type="InterPro" id="IPR045040">
    <property type="entry name" value="PORR_fam"/>
</dbReference>
<keyword evidence="1" id="KW-0472">Membrane</keyword>
<evidence type="ECO:0000313" key="3">
    <source>
        <dbReference type="EMBL" id="KAK4545995.1"/>
    </source>
</evidence>
<accession>A0AAN7DUD2</accession>
<dbReference type="GO" id="GO:0003723">
    <property type="term" value="F:RNA binding"/>
    <property type="evidence" value="ECO:0007669"/>
    <property type="project" value="InterPro"/>
</dbReference>
<dbReference type="Pfam" id="PF11955">
    <property type="entry name" value="PORR"/>
    <property type="match status" value="1"/>
</dbReference>
<comment type="caution">
    <text evidence="3">The sequence shown here is derived from an EMBL/GenBank/DDBJ whole genome shotgun (WGS) entry which is preliminary data.</text>
</comment>
<name>A0AAN7DUD2_QUERU</name>
<sequence length="602" mass="68973">MFLPSFSSLIFGFMGFAVEFMGFFCLGSWVIVGFATRCEGGRGEESQATVVEEDDNGEGSGVRVHVCGNEKAEPDRQLMVPSVRVFHGRTKELESNAIPADLNKLSPQPTPRRPPCRTADADVNSLLLLLGFLCHCCGLILVDMVVRLLLRNCCFAQTARGSDSDLAEQLKYQEASLASSFQHKKQTHKKCPFGPFNSFTQKRFKKPVISARTRLEDRVRDPKLDKLITHLKKLKTILNLHQLMSNKKRGPFVSLQLMSRWKNIVGLNVNIGTFINKYPHVFEVFKHPIRRNLCCRVRQKMKALIEEEERVVKECELEAVQRVKKLLMMSVNGTLGVHALRLIRRELGLPEDFRDSVLAKYNADFRLVGLEMVELVDKDESVGVAKVEFWREKEYREKWLSEFETKYAFPINFPTGFKKEAGFRDKLKNWQRLPYLKPYERKEVVKVRTCGGIEQFEKRAVGILHEFLSLMVENKVEVERLAHFKRDFAIEVNVRELLLENPGIFYISTKGNAQTVFLREAYSKGHLIEQNPIYVVRRKLLDLVLQGCRSTRELAAEKEIKDLSSSAGCTADGGRRDGDWVIPILENFDNENPYNSVSEISE</sequence>
<gene>
    <name evidence="3" type="ORF">RGQ29_032906</name>
</gene>
<feature type="transmembrane region" description="Helical" evidence="1">
    <location>
        <begin position="6"/>
        <end position="32"/>
    </location>
</feature>
<feature type="transmembrane region" description="Helical" evidence="1">
    <location>
        <begin position="126"/>
        <end position="150"/>
    </location>
</feature>
<dbReference type="EMBL" id="JAXUIC010000265">
    <property type="protein sequence ID" value="KAK4545995.1"/>
    <property type="molecule type" value="Genomic_DNA"/>
</dbReference>
<dbReference type="Proteomes" id="UP001324115">
    <property type="component" value="Unassembled WGS sequence"/>
</dbReference>
<protein>
    <recommendedName>
        <fullName evidence="2">PORR domain-containing protein</fullName>
    </recommendedName>
</protein>
<dbReference type="PANTHER" id="PTHR31476:SF12">
    <property type="entry name" value="UBIQUITIN CARBOXYL-TERMINAL HYDROLASE FAMILY PROTEIN"/>
    <property type="match status" value="1"/>
</dbReference>
<organism evidence="3 4">
    <name type="scientific">Quercus rubra</name>
    <name type="common">Northern red oak</name>
    <name type="synonym">Quercus borealis</name>
    <dbReference type="NCBI Taxonomy" id="3512"/>
    <lineage>
        <taxon>Eukaryota</taxon>
        <taxon>Viridiplantae</taxon>
        <taxon>Streptophyta</taxon>
        <taxon>Embryophyta</taxon>
        <taxon>Tracheophyta</taxon>
        <taxon>Spermatophyta</taxon>
        <taxon>Magnoliopsida</taxon>
        <taxon>eudicotyledons</taxon>
        <taxon>Gunneridae</taxon>
        <taxon>Pentapetalae</taxon>
        <taxon>rosids</taxon>
        <taxon>fabids</taxon>
        <taxon>Fagales</taxon>
        <taxon>Fagaceae</taxon>
        <taxon>Quercus</taxon>
    </lineage>
</organism>
<dbReference type="PANTHER" id="PTHR31476">
    <property type="entry name" value="PROTEIN WHAT'S THIS FACTOR 1 HOMOLOG, CHLOROPLASTIC"/>
    <property type="match status" value="1"/>
</dbReference>
<keyword evidence="1" id="KW-1133">Transmembrane helix</keyword>
<evidence type="ECO:0000313" key="4">
    <source>
        <dbReference type="Proteomes" id="UP001324115"/>
    </source>
</evidence>
<dbReference type="InterPro" id="IPR021099">
    <property type="entry name" value="PORR_domain"/>
</dbReference>